<dbReference type="PANTHER" id="PTHR43580:SF2">
    <property type="entry name" value="CYTOKINE-LIKE NUCLEAR FACTOR N-PAC"/>
    <property type="match status" value="1"/>
</dbReference>
<evidence type="ECO:0000313" key="4">
    <source>
        <dbReference type="EMBL" id="KAF2240703.1"/>
    </source>
</evidence>
<dbReference type="GO" id="GO:0140673">
    <property type="term" value="P:transcription elongation-coupled chromatin remodeling"/>
    <property type="evidence" value="ECO:0007669"/>
    <property type="project" value="TreeGrafter"/>
</dbReference>
<dbReference type="SUPFAM" id="SSF51735">
    <property type="entry name" value="NAD(P)-binding Rossmann-fold domains"/>
    <property type="match status" value="1"/>
</dbReference>
<dbReference type="RefSeq" id="XP_033675707.1">
    <property type="nucleotide sequence ID" value="XM_033834680.1"/>
</dbReference>
<dbReference type="Gene3D" id="1.10.1040.10">
    <property type="entry name" value="N-(1-d-carboxylethyl)-l-norvaline Dehydrogenase, domain 2"/>
    <property type="match status" value="1"/>
</dbReference>
<dbReference type="Proteomes" id="UP000800094">
    <property type="component" value="Unassembled WGS sequence"/>
</dbReference>
<name>A0A6A6HT54_9PLEO</name>
<dbReference type="GeneID" id="54588010"/>
<dbReference type="Gene3D" id="3.40.50.720">
    <property type="entry name" value="NAD(P)-binding Rossmann-like Domain"/>
    <property type="match status" value="1"/>
</dbReference>
<gene>
    <name evidence="4" type="ORF">BU26DRAFT_587260</name>
</gene>
<dbReference type="GO" id="GO:0050661">
    <property type="term" value="F:NADP binding"/>
    <property type="evidence" value="ECO:0007669"/>
    <property type="project" value="InterPro"/>
</dbReference>
<organism evidence="4 5">
    <name type="scientific">Trematosphaeria pertusa</name>
    <dbReference type="NCBI Taxonomy" id="390896"/>
    <lineage>
        <taxon>Eukaryota</taxon>
        <taxon>Fungi</taxon>
        <taxon>Dikarya</taxon>
        <taxon>Ascomycota</taxon>
        <taxon>Pezizomycotina</taxon>
        <taxon>Dothideomycetes</taxon>
        <taxon>Pleosporomycetidae</taxon>
        <taxon>Pleosporales</taxon>
        <taxon>Massarineae</taxon>
        <taxon>Trematosphaeriaceae</taxon>
        <taxon>Trematosphaeria</taxon>
    </lineage>
</organism>
<dbReference type="Pfam" id="PF09130">
    <property type="entry name" value="DUF1932"/>
    <property type="match status" value="1"/>
</dbReference>
<dbReference type="InterPro" id="IPR015814">
    <property type="entry name" value="Pgluconate_DH_NAD-bd_C"/>
</dbReference>
<evidence type="ECO:0000256" key="1">
    <source>
        <dbReference type="ARBA" id="ARBA00007598"/>
    </source>
</evidence>
<feature type="domain" description="6-phosphogluconate dehydrogenase NADP-binding" evidence="2">
    <location>
        <begin position="8"/>
        <end position="133"/>
    </location>
</feature>
<dbReference type="GO" id="GO:0031491">
    <property type="term" value="F:nucleosome binding"/>
    <property type="evidence" value="ECO:0007669"/>
    <property type="project" value="TreeGrafter"/>
</dbReference>
<dbReference type="InterPro" id="IPR013328">
    <property type="entry name" value="6PGD_dom2"/>
</dbReference>
<sequence length="317" mass="34488">MSATPFQNIGIISIGEMGLGIAQLLIAHGYRVYTFAADRSANTQLRARNAGIELSPTLEHFVSSCSVILSIVPPRDAYETAKRIHAATPKERNQPLYYIDLNAVAPASAVETSRLLADKPNTIFIDGGIIGGVPYPLDAAGEVEGKVRWHCPSLIVSGPAKLPDKALASLLNIDHIHGPIGAATGLKMCYACMTKGFYALAIQAFTTAHELGVLHELRSYLGRYNPATLKFAERGLVTMPPKAYRWVHEMLEIAETMAGEGGFEKDLFQSVAEVYRTVAEDTLLGKEQPGQRVRGETVEDVVRLLSEGLRTKKLKSE</sequence>
<protein>
    <submittedName>
        <fullName evidence="4">Phosphogluconate dehydrogenase</fullName>
    </submittedName>
</protein>
<feature type="domain" description="Phosphogluconate dehydrogenase NAD-binding putative C-terminal" evidence="3">
    <location>
        <begin position="208"/>
        <end position="278"/>
    </location>
</feature>
<dbReference type="SUPFAM" id="SSF48179">
    <property type="entry name" value="6-phosphogluconate dehydrogenase C-terminal domain-like"/>
    <property type="match status" value="1"/>
</dbReference>
<keyword evidence="5" id="KW-1185">Reference proteome</keyword>
<comment type="similarity">
    <text evidence="1">Belongs to the HIBADH-related family. NP60 subfamily.</text>
</comment>
<dbReference type="GO" id="GO:0000785">
    <property type="term" value="C:chromatin"/>
    <property type="evidence" value="ECO:0007669"/>
    <property type="project" value="TreeGrafter"/>
</dbReference>
<dbReference type="AlphaFoldDB" id="A0A6A6HT54"/>
<dbReference type="PANTHER" id="PTHR43580">
    <property type="entry name" value="OXIDOREDUCTASE GLYR1-RELATED"/>
    <property type="match status" value="1"/>
</dbReference>
<evidence type="ECO:0000259" key="3">
    <source>
        <dbReference type="Pfam" id="PF09130"/>
    </source>
</evidence>
<dbReference type="InterPro" id="IPR051265">
    <property type="entry name" value="HIBADH-related_NP60_sf"/>
</dbReference>
<dbReference type="InterPro" id="IPR008927">
    <property type="entry name" value="6-PGluconate_DH-like_C_sf"/>
</dbReference>
<accession>A0A6A6HT54</accession>
<dbReference type="OrthoDB" id="9988102at2759"/>
<dbReference type="GO" id="GO:0003677">
    <property type="term" value="F:DNA binding"/>
    <property type="evidence" value="ECO:0007669"/>
    <property type="project" value="TreeGrafter"/>
</dbReference>
<reference evidence="4" key="1">
    <citation type="journal article" date="2020" name="Stud. Mycol.">
        <title>101 Dothideomycetes genomes: a test case for predicting lifestyles and emergence of pathogens.</title>
        <authorList>
            <person name="Haridas S."/>
            <person name="Albert R."/>
            <person name="Binder M."/>
            <person name="Bloem J."/>
            <person name="Labutti K."/>
            <person name="Salamov A."/>
            <person name="Andreopoulos B."/>
            <person name="Baker S."/>
            <person name="Barry K."/>
            <person name="Bills G."/>
            <person name="Bluhm B."/>
            <person name="Cannon C."/>
            <person name="Castanera R."/>
            <person name="Culley D."/>
            <person name="Daum C."/>
            <person name="Ezra D."/>
            <person name="Gonzalez J."/>
            <person name="Henrissat B."/>
            <person name="Kuo A."/>
            <person name="Liang C."/>
            <person name="Lipzen A."/>
            <person name="Lutzoni F."/>
            <person name="Magnuson J."/>
            <person name="Mondo S."/>
            <person name="Nolan M."/>
            <person name="Ohm R."/>
            <person name="Pangilinan J."/>
            <person name="Park H.-J."/>
            <person name="Ramirez L."/>
            <person name="Alfaro M."/>
            <person name="Sun H."/>
            <person name="Tritt A."/>
            <person name="Yoshinaga Y."/>
            <person name="Zwiers L.-H."/>
            <person name="Turgeon B."/>
            <person name="Goodwin S."/>
            <person name="Spatafora J."/>
            <person name="Crous P."/>
            <person name="Grigoriev I."/>
        </authorList>
    </citation>
    <scope>NUCLEOTIDE SEQUENCE</scope>
    <source>
        <strain evidence="4">CBS 122368</strain>
    </source>
</reference>
<proteinExistence type="inferred from homology"/>
<evidence type="ECO:0000313" key="5">
    <source>
        <dbReference type="Proteomes" id="UP000800094"/>
    </source>
</evidence>
<feature type="non-terminal residue" evidence="4">
    <location>
        <position position="1"/>
    </location>
</feature>
<dbReference type="Pfam" id="PF03446">
    <property type="entry name" value="NAD_binding_2"/>
    <property type="match status" value="1"/>
</dbReference>
<evidence type="ECO:0000259" key="2">
    <source>
        <dbReference type="Pfam" id="PF03446"/>
    </source>
</evidence>
<dbReference type="EMBL" id="ML987216">
    <property type="protein sequence ID" value="KAF2240703.1"/>
    <property type="molecule type" value="Genomic_DNA"/>
</dbReference>
<dbReference type="InterPro" id="IPR006115">
    <property type="entry name" value="6PGDH_NADP-bd"/>
</dbReference>
<dbReference type="InterPro" id="IPR036291">
    <property type="entry name" value="NAD(P)-bd_dom_sf"/>
</dbReference>